<name>A0A1I7MRP6_9MICC</name>
<feature type="domain" description="BD-FAE-like" evidence="4">
    <location>
        <begin position="95"/>
        <end position="315"/>
    </location>
</feature>
<dbReference type="GO" id="GO:0016787">
    <property type="term" value="F:hydrolase activity"/>
    <property type="evidence" value="ECO:0007669"/>
    <property type="project" value="UniProtKB-KW"/>
</dbReference>
<feature type="compositionally biased region" description="Low complexity" evidence="2">
    <location>
        <begin position="7"/>
        <end position="25"/>
    </location>
</feature>
<dbReference type="Gene3D" id="3.40.50.1820">
    <property type="entry name" value="alpha/beta hydrolase"/>
    <property type="match status" value="1"/>
</dbReference>
<sequence>MTAEVGAPPAAGTTEPFEPTEAAEAAEAEHARRQHRRRRWILVVTTVLVMALAGVLAVVVMFNRAEANPRVMPGEARIILDQRYANLPGNAGTADVFLPAKGTGPFPVVMWTSGSGWSSDQGNVGGEQVAAYLVAQGYAVVSYSVRNSDQAVFPAQLHDAKAAVRWVRANAERLNLDPDRIAAAGNSSGGWIATMLGVTGGMPTLEGDVGVRGESSEVGAAVNFFAPTDFLQINRHMIPGACEEFNRAHRLVDCHDDPRAYESRLIGASILTHPHLVAAASPLTYVDAGDPPTLIAHGTKDMVVPDHQSTLLYSRMASAGTPVAYYEVHGAGHDHGFARATREMTTVVRSAHLDPVPPQDEQLSWKVIARFLDDHLGR</sequence>
<dbReference type="Proteomes" id="UP000198881">
    <property type="component" value="Unassembled WGS sequence"/>
</dbReference>
<accession>A0A1I7MRP6</accession>
<evidence type="ECO:0000259" key="4">
    <source>
        <dbReference type="Pfam" id="PF20434"/>
    </source>
</evidence>
<keyword evidence="1" id="KW-0378">Hydrolase</keyword>
<dbReference type="OrthoDB" id="9803828at2"/>
<evidence type="ECO:0000256" key="3">
    <source>
        <dbReference type="SAM" id="Phobius"/>
    </source>
</evidence>
<feature type="transmembrane region" description="Helical" evidence="3">
    <location>
        <begin position="40"/>
        <end position="62"/>
    </location>
</feature>
<dbReference type="InterPro" id="IPR029058">
    <property type="entry name" value="AB_hydrolase_fold"/>
</dbReference>
<reference evidence="5 6" key="1">
    <citation type="submission" date="2016-10" db="EMBL/GenBank/DDBJ databases">
        <authorList>
            <person name="de Groot N.N."/>
        </authorList>
    </citation>
    <scope>NUCLEOTIDE SEQUENCE [LARGE SCALE GENOMIC DNA]</scope>
    <source>
        <strain evidence="5 6">CGMCC 1.7054</strain>
    </source>
</reference>
<dbReference type="Pfam" id="PF20434">
    <property type="entry name" value="BD-FAE"/>
    <property type="match status" value="1"/>
</dbReference>
<dbReference type="PANTHER" id="PTHR48081:SF13">
    <property type="entry name" value="ALPHA_BETA HYDROLASE"/>
    <property type="match status" value="1"/>
</dbReference>
<keyword evidence="6" id="KW-1185">Reference proteome</keyword>
<dbReference type="RefSeq" id="WP_091699166.1">
    <property type="nucleotide sequence ID" value="NZ_FPCG01000012.1"/>
</dbReference>
<evidence type="ECO:0000256" key="2">
    <source>
        <dbReference type="SAM" id="MobiDB-lite"/>
    </source>
</evidence>
<evidence type="ECO:0000313" key="5">
    <source>
        <dbReference type="EMBL" id="SFV24607.1"/>
    </source>
</evidence>
<evidence type="ECO:0000256" key="1">
    <source>
        <dbReference type="ARBA" id="ARBA00022801"/>
    </source>
</evidence>
<proteinExistence type="predicted"/>
<evidence type="ECO:0000313" key="6">
    <source>
        <dbReference type="Proteomes" id="UP000198881"/>
    </source>
</evidence>
<keyword evidence="3" id="KW-0812">Transmembrane</keyword>
<dbReference type="InterPro" id="IPR050300">
    <property type="entry name" value="GDXG_lipolytic_enzyme"/>
</dbReference>
<dbReference type="PANTHER" id="PTHR48081">
    <property type="entry name" value="AB HYDROLASE SUPERFAMILY PROTEIN C4A8.06C"/>
    <property type="match status" value="1"/>
</dbReference>
<dbReference type="SUPFAM" id="SSF53474">
    <property type="entry name" value="alpha/beta-Hydrolases"/>
    <property type="match status" value="1"/>
</dbReference>
<keyword evidence="3" id="KW-0472">Membrane</keyword>
<dbReference type="InterPro" id="IPR049492">
    <property type="entry name" value="BD-FAE-like_dom"/>
</dbReference>
<gene>
    <name evidence="5" type="ORF">SAMN04487966_11210</name>
</gene>
<dbReference type="AlphaFoldDB" id="A0A1I7MRP6"/>
<protein>
    <submittedName>
        <fullName evidence="5">Acetyl esterase/lipase</fullName>
    </submittedName>
</protein>
<feature type="region of interest" description="Disordered" evidence="2">
    <location>
        <begin position="1"/>
        <end position="30"/>
    </location>
</feature>
<dbReference type="STRING" id="574650.SAMN04487966_11210"/>
<dbReference type="EMBL" id="FPCG01000012">
    <property type="protein sequence ID" value="SFV24607.1"/>
    <property type="molecule type" value="Genomic_DNA"/>
</dbReference>
<keyword evidence="3" id="KW-1133">Transmembrane helix</keyword>
<organism evidence="5 6">
    <name type="scientific">Micrococcus terreus</name>
    <dbReference type="NCBI Taxonomy" id="574650"/>
    <lineage>
        <taxon>Bacteria</taxon>
        <taxon>Bacillati</taxon>
        <taxon>Actinomycetota</taxon>
        <taxon>Actinomycetes</taxon>
        <taxon>Micrococcales</taxon>
        <taxon>Micrococcaceae</taxon>
        <taxon>Micrococcus</taxon>
    </lineage>
</organism>